<evidence type="ECO:0008006" key="5">
    <source>
        <dbReference type="Google" id="ProtNLM"/>
    </source>
</evidence>
<feature type="transmembrane region" description="Helical" evidence="2">
    <location>
        <begin position="32"/>
        <end position="53"/>
    </location>
</feature>
<keyword evidence="2" id="KW-0472">Membrane</keyword>
<dbReference type="Proteomes" id="UP000294682">
    <property type="component" value="Unassembled WGS sequence"/>
</dbReference>
<comment type="caution">
    <text evidence="3">The sequence shown here is derived from an EMBL/GenBank/DDBJ whole genome shotgun (WGS) entry which is preliminary data.</text>
</comment>
<evidence type="ECO:0000313" key="4">
    <source>
        <dbReference type="Proteomes" id="UP000294682"/>
    </source>
</evidence>
<gene>
    <name evidence="3" type="ORF">EDD78_101385</name>
</gene>
<dbReference type="AlphaFoldDB" id="A0A9X8UM94"/>
<name>A0A9X8UM94_9FIRM</name>
<accession>A0A9X8UM94</accession>
<evidence type="ECO:0000256" key="1">
    <source>
        <dbReference type="SAM" id="MobiDB-lite"/>
    </source>
</evidence>
<proteinExistence type="predicted"/>
<feature type="compositionally biased region" description="Low complexity" evidence="1">
    <location>
        <begin position="115"/>
        <end position="131"/>
    </location>
</feature>
<feature type="transmembrane region" description="Helical" evidence="2">
    <location>
        <begin position="65"/>
        <end position="86"/>
    </location>
</feature>
<feature type="region of interest" description="Disordered" evidence="1">
    <location>
        <begin position="110"/>
        <end position="138"/>
    </location>
</feature>
<keyword evidence="4" id="KW-1185">Reference proteome</keyword>
<dbReference type="EMBL" id="SLUK01000001">
    <property type="protein sequence ID" value="TCL45402.1"/>
    <property type="molecule type" value="Genomic_DNA"/>
</dbReference>
<keyword evidence="2" id="KW-1133">Transmembrane helix</keyword>
<keyword evidence="2" id="KW-0812">Transmembrane</keyword>
<sequence>MLSSSPLASYYRAFQELCVNSGCDPEESPLRIVAYFLVLIFIGLLFSISKKYLSILVPEEDDLYAVYELIIFLLALTLMLLAFGLFSKAGPAPAKKTVKIREPVPYSSIQEVSAPGNGLLGAPPLGGSPRLEVLQDAG</sequence>
<evidence type="ECO:0000313" key="3">
    <source>
        <dbReference type="EMBL" id="TCL45402.1"/>
    </source>
</evidence>
<organism evidence="3 4">
    <name type="scientific">Harryflintia acetispora</name>
    <dbReference type="NCBI Taxonomy" id="1849041"/>
    <lineage>
        <taxon>Bacteria</taxon>
        <taxon>Bacillati</taxon>
        <taxon>Bacillota</taxon>
        <taxon>Clostridia</taxon>
        <taxon>Eubacteriales</taxon>
        <taxon>Oscillospiraceae</taxon>
        <taxon>Harryflintia</taxon>
    </lineage>
</organism>
<evidence type="ECO:0000256" key="2">
    <source>
        <dbReference type="SAM" id="Phobius"/>
    </source>
</evidence>
<protein>
    <recommendedName>
        <fullName evidence="5">Transmembrane protein</fullName>
    </recommendedName>
</protein>
<reference evidence="3 4" key="1">
    <citation type="submission" date="2019-03" db="EMBL/GenBank/DDBJ databases">
        <title>Genomic Encyclopedia of Type Strains, Phase IV (KMG-IV): sequencing the most valuable type-strain genomes for metagenomic binning, comparative biology and taxonomic classification.</title>
        <authorList>
            <person name="Goeker M."/>
        </authorList>
    </citation>
    <scope>NUCLEOTIDE SEQUENCE [LARGE SCALE GENOMIC DNA]</scope>
    <source>
        <strain evidence="3 4">DSM 100433</strain>
    </source>
</reference>